<dbReference type="Gene3D" id="3.30.300.20">
    <property type="match status" value="1"/>
</dbReference>
<dbReference type="SUPFAM" id="SSF89919">
    <property type="entry name" value="Ribosome-binding factor A, RbfA"/>
    <property type="match status" value="1"/>
</dbReference>
<evidence type="ECO:0000256" key="1">
    <source>
        <dbReference type="ARBA" id="ARBA00022517"/>
    </source>
</evidence>
<dbReference type="Pfam" id="PF02033">
    <property type="entry name" value="RBFA"/>
    <property type="match status" value="1"/>
</dbReference>
<dbReference type="InterPro" id="IPR015946">
    <property type="entry name" value="KH_dom-like_a/b"/>
</dbReference>
<reference evidence="3" key="2">
    <citation type="submission" date="2023-10" db="EMBL/GenBank/DDBJ databases">
        <authorList>
            <person name="Koga R."/>
            <person name="Fukatsu T."/>
        </authorList>
    </citation>
    <scope>NUCLEOTIDE SEQUENCE</scope>
    <source>
        <strain evidence="3">Kw-01</strain>
    </source>
</reference>
<evidence type="ECO:0000256" key="2">
    <source>
        <dbReference type="HAMAP-Rule" id="MF_00003"/>
    </source>
</evidence>
<comment type="similarity">
    <text evidence="2">Belongs to the RbfA family.</text>
</comment>
<sequence length="124" mass="14690">MHKECTRVQRISQELQKKIAKILQHKINDPRIKMVSISYVEVSRDLAYAKIFVSFLNLNDNCDLDLIDKNIKIMNGYMSKYIRYMLSKMMILRLVPELTFLYDKGLIESMRINNLIDFAINNIK</sequence>
<evidence type="ECO:0000313" key="3">
    <source>
        <dbReference type="EMBL" id="BET44344.1"/>
    </source>
</evidence>
<dbReference type="AlphaFoldDB" id="A0AAT9G3P9"/>
<dbReference type="InterPro" id="IPR000238">
    <property type="entry name" value="RbfA"/>
</dbReference>
<dbReference type="InterPro" id="IPR020053">
    <property type="entry name" value="Ribosome-bd_factorA_CS"/>
</dbReference>
<comment type="subcellular location">
    <subcellularLocation>
        <location evidence="2">Cytoplasm</location>
    </subcellularLocation>
</comment>
<reference evidence="3" key="1">
    <citation type="journal article" date="2023" name="Front. Microbiol.">
        <title>Genome analysis of Candidatus Aschnera chinzeii, the bacterial endosymbiont of the blood-sucking bat fly Penicillidia jenynsii (Insecta: Diptera: Nycteribiidae).</title>
        <authorList>
            <person name="Koga R."/>
            <person name="Moriyama M."/>
            <person name="Nozaki T."/>
            <person name="Fukatsu T."/>
        </authorList>
    </citation>
    <scope>NUCLEOTIDE SEQUENCE</scope>
    <source>
        <strain evidence="3">Kw-01</strain>
    </source>
</reference>
<name>A0AAT9G3P9_9ENTR</name>
<accession>A0AAT9G3P9</accession>
<dbReference type="GO" id="GO:0030490">
    <property type="term" value="P:maturation of SSU-rRNA"/>
    <property type="evidence" value="ECO:0007669"/>
    <property type="project" value="UniProtKB-UniRule"/>
</dbReference>
<proteinExistence type="inferred from homology"/>
<dbReference type="NCBIfam" id="TIGR00082">
    <property type="entry name" value="rbfA"/>
    <property type="match status" value="1"/>
</dbReference>
<dbReference type="HAMAP" id="MF_00003">
    <property type="entry name" value="RbfA"/>
    <property type="match status" value="1"/>
</dbReference>
<dbReference type="PANTHER" id="PTHR33515">
    <property type="entry name" value="RIBOSOME-BINDING FACTOR A, CHLOROPLASTIC-RELATED"/>
    <property type="match status" value="1"/>
</dbReference>
<dbReference type="PANTHER" id="PTHR33515:SF1">
    <property type="entry name" value="RIBOSOME-BINDING FACTOR A, CHLOROPLASTIC-RELATED"/>
    <property type="match status" value="1"/>
</dbReference>
<gene>
    <name evidence="2 3" type="primary">rbfA</name>
    <name evidence="3" type="ORF">ACHINZ_0140</name>
</gene>
<comment type="function">
    <text evidence="2">One of several proteins that assist in the late maturation steps of the functional core of the 30S ribosomal subunit. Associates with free 30S ribosomal subunits (but not with 30S subunits that are part of 70S ribosomes or polysomes). Required for efficient processing of 16S rRNA. May interact with the 5'-terminal helix region of 16S rRNA.</text>
</comment>
<keyword evidence="1 2" id="KW-0690">Ribosome biogenesis</keyword>
<dbReference type="InterPro" id="IPR023799">
    <property type="entry name" value="RbfA_dom_sf"/>
</dbReference>
<dbReference type="GO" id="GO:0043024">
    <property type="term" value="F:ribosomal small subunit binding"/>
    <property type="evidence" value="ECO:0007669"/>
    <property type="project" value="TreeGrafter"/>
</dbReference>
<keyword evidence="2" id="KW-0963">Cytoplasm</keyword>
<organism evidence="3">
    <name type="scientific">Candidatus Aschnera chinzeii</name>
    <dbReference type="NCBI Taxonomy" id="1485666"/>
    <lineage>
        <taxon>Bacteria</taxon>
        <taxon>Pseudomonadati</taxon>
        <taxon>Pseudomonadota</taxon>
        <taxon>Gammaproteobacteria</taxon>
        <taxon>Enterobacterales</taxon>
        <taxon>Enterobacteriaceae</taxon>
        <taxon>Candidatus Aschnera</taxon>
    </lineage>
</organism>
<dbReference type="PROSITE" id="PS01319">
    <property type="entry name" value="RBFA"/>
    <property type="match status" value="1"/>
</dbReference>
<comment type="subunit">
    <text evidence="2">Monomer. Binds 30S ribosomal subunits, but not 50S ribosomal subunits or 70S ribosomes.</text>
</comment>
<protein>
    <recommendedName>
        <fullName evidence="2">Ribosome-binding factor A</fullName>
    </recommendedName>
</protein>
<dbReference type="EMBL" id="AP028961">
    <property type="protein sequence ID" value="BET44344.1"/>
    <property type="molecule type" value="Genomic_DNA"/>
</dbReference>
<dbReference type="GO" id="GO:0005829">
    <property type="term" value="C:cytosol"/>
    <property type="evidence" value="ECO:0007669"/>
    <property type="project" value="TreeGrafter"/>
</dbReference>